<name>A0A0J1HAW2_9GAMM</name>
<reference evidence="1 2" key="1">
    <citation type="submission" date="2015-05" db="EMBL/GenBank/DDBJ databases">
        <title>Photobacterium galathea sp. nov.</title>
        <authorList>
            <person name="Machado H."/>
            <person name="Gram L."/>
        </authorList>
    </citation>
    <scope>NUCLEOTIDE SEQUENCE [LARGE SCALE GENOMIC DNA]</scope>
    <source>
        <strain evidence="1 2">DSM 22954</strain>
    </source>
</reference>
<accession>A0A0J1HAW2</accession>
<dbReference type="Gene3D" id="2.40.300.10">
    <property type="entry name" value="Head decoration protein D"/>
    <property type="match status" value="1"/>
</dbReference>
<gene>
    <name evidence="1" type="ORF">ABT57_12460</name>
</gene>
<dbReference type="PATRIC" id="fig|320778.3.peg.2719"/>
<dbReference type="Pfam" id="PF02924">
    <property type="entry name" value="HDPD"/>
    <property type="match status" value="1"/>
</dbReference>
<evidence type="ECO:0000313" key="1">
    <source>
        <dbReference type="EMBL" id="KLV08785.1"/>
    </source>
</evidence>
<protein>
    <submittedName>
        <fullName evidence="1">Head-DNA stabilization protein</fullName>
    </submittedName>
</protein>
<proteinExistence type="predicted"/>
<dbReference type="Proteomes" id="UP000035909">
    <property type="component" value="Unassembled WGS sequence"/>
</dbReference>
<keyword evidence="2" id="KW-1185">Reference proteome</keyword>
<dbReference type="InterPro" id="IPR036630">
    <property type="entry name" value="Head_decoration_D_sf"/>
</dbReference>
<comment type="caution">
    <text evidence="1">The sequence shown here is derived from an EMBL/GenBank/DDBJ whole genome shotgun (WGS) entry which is preliminary data.</text>
</comment>
<evidence type="ECO:0000313" key="2">
    <source>
        <dbReference type="Proteomes" id="UP000035909"/>
    </source>
</evidence>
<dbReference type="STRING" id="320778.ABT57_12460"/>
<dbReference type="InterPro" id="IPR004195">
    <property type="entry name" value="Head_decoration_D"/>
</dbReference>
<dbReference type="SUPFAM" id="SSF51274">
    <property type="entry name" value="Head decoration protein D (gpD, major capsid protein D)"/>
    <property type="match status" value="1"/>
</dbReference>
<dbReference type="EMBL" id="LDOU01000013">
    <property type="protein sequence ID" value="KLV08785.1"/>
    <property type="molecule type" value="Genomic_DNA"/>
</dbReference>
<sequence length="101" mass="10799">MIGHPVTTRATIKAGETFPSRTPLMFDATDTAALVKWDGTPGKAIAVSARNVTDSGSEQVSTVYPQGGFRIGFVNWPDTVTTDKAKRAAFLGSAVYVDDEY</sequence>
<organism evidence="1 2">
    <name type="scientific">Photobacterium ganghwense</name>
    <dbReference type="NCBI Taxonomy" id="320778"/>
    <lineage>
        <taxon>Bacteria</taxon>
        <taxon>Pseudomonadati</taxon>
        <taxon>Pseudomonadota</taxon>
        <taxon>Gammaproteobacteria</taxon>
        <taxon>Vibrionales</taxon>
        <taxon>Vibrionaceae</taxon>
        <taxon>Photobacterium</taxon>
    </lineage>
</organism>
<dbReference type="AlphaFoldDB" id="A0A0J1HAW2"/>